<accession>A0A2N5VVL2</accession>
<comment type="caution">
    <text evidence="3">The sequence shown here is derived from an EMBL/GenBank/DDBJ whole genome shotgun (WGS) entry which is preliminary data.</text>
</comment>
<evidence type="ECO:0000256" key="2">
    <source>
        <dbReference type="SAM" id="MobiDB-lite"/>
    </source>
</evidence>
<protein>
    <recommendedName>
        <fullName evidence="5">Dcp1p-Dcp2p decapping enzyme complex alpha subunit</fullName>
    </recommendedName>
</protein>
<evidence type="ECO:0008006" key="5">
    <source>
        <dbReference type="Google" id="ProtNLM"/>
    </source>
</evidence>
<feature type="compositionally biased region" description="Polar residues" evidence="2">
    <location>
        <begin position="291"/>
        <end position="313"/>
    </location>
</feature>
<dbReference type="Proteomes" id="UP000235388">
    <property type="component" value="Unassembled WGS sequence"/>
</dbReference>
<gene>
    <name evidence="3" type="ORF">PCANC_09471</name>
</gene>
<reference evidence="3 4" key="1">
    <citation type="submission" date="2017-11" db="EMBL/GenBank/DDBJ databases">
        <title>De novo assembly and phasing of dikaryotic genomes from two isolates of Puccinia coronata f. sp. avenae, the causal agent of oat crown rust.</title>
        <authorList>
            <person name="Miller M.E."/>
            <person name="Zhang Y."/>
            <person name="Omidvar V."/>
            <person name="Sperschneider J."/>
            <person name="Schwessinger B."/>
            <person name="Raley C."/>
            <person name="Palmer J.M."/>
            <person name="Garnica D."/>
            <person name="Upadhyaya N."/>
            <person name="Rathjen J."/>
            <person name="Taylor J.M."/>
            <person name="Park R.F."/>
            <person name="Dodds P.N."/>
            <person name="Hirsch C.D."/>
            <person name="Kianian S.F."/>
            <person name="Figueroa M."/>
        </authorList>
    </citation>
    <scope>NUCLEOTIDE SEQUENCE [LARGE SCALE GENOMIC DNA]</scope>
    <source>
        <strain evidence="3">12NC29</strain>
    </source>
</reference>
<dbReference type="OrthoDB" id="2506816at2759"/>
<organism evidence="3 4">
    <name type="scientific">Puccinia coronata f. sp. avenae</name>
    <dbReference type="NCBI Taxonomy" id="200324"/>
    <lineage>
        <taxon>Eukaryota</taxon>
        <taxon>Fungi</taxon>
        <taxon>Dikarya</taxon>
        <taxon>Basidiomycota</taxon>
        <taxon>Pucciniomycotina</taxon>
        <taxon>Pucciniomycetes</taxon>
        <taxon>Pucciniales</taxon>
        <taxon>Pucciniaceae</taxon>
        <taxon>Puccinia</taxon>
    </lineage>
</organism>
<dbReference type="EMBL" id="PGCJ01000052">
    <property type="protein sequence ID" value="PLW54033.1"/>
    <property type="molecule type" value="Genomic_DNA"/>
</dbReference>
<keyword evidence="1" id="KW-0175">Coiled coil</keyword>
<feature type="coiled-coil region" evidence="1">
    <location>
        <begin position="1"/>
        <end position="35"/>
    </location>
</feature>
<evidence type="ECO:0000313" key="3">
    <source>
        <dbReference type="EMBL" id="PLW54033.1"/>
    </source>
</evidence>
<evidence type="ECO:0000256" key="1">
    <source>
        <dbReference type="SAM" id="Coils"/>
    </source>
</evidence>
<dbReference type="STRING" id="200324.A0A2N5VVL2"/>
<sequence>MADGQDSVNRLQAQLNDLQTVRRQQNEMIANLQAAARAQALANTNPQTYHSNSLTNEMLKKFVKSPVKFFKEVNPQNPKLSFDGSNYTKWENAIDRTLQHVFVRNQSFLNKAQDNYHLLDSLQNKAVAVLMRGTLDNALLPIVESNEIIASKDLFGLLRSSCKMSGQRHKIILIEKILRFAAKKSPASESWLAQFCAIMSDVKQAKITVNKLSGLILQALAKSPPGTNSKNFEYSISQPLDDMTTTPTFGQVTTVIQSALSKINKGATLSPGSIPSDVKMSVMLSKGINKPNATTHHTGDKLQNPTRRATVNSPLKRPRTSAARDTLSPSTRDTAIIAVTAAKSITGTQTVIRTGKTFALSAQYKQPENTSQPATQLNSRICKIDLPEANDGTVLLDSSSTINVIGRSCFFKIKSRLPNPLTISLAISEYGGLIAARPKGVRTPIHTPKKNGVQPLHAASERRAEAARHSHAFNKRAYGVQPCQTGVQSLHACLEGVQSLHALRTGVQALHACRLTLSNREAYVSQPRPVPLELTWARVQKPATKFNHPDPQANDRPRPTDTHQTQPSR</sequence>
<name>A0A2N5VVL2_9BASI</name>
<evidence type="ECO:0000313" key="4">
    <source>
        <dbReference type="Proteomes" id="UP000235388"/>
    </source>
</evidence>
<proteinExistence type="predicted"/>
<feature type="region of interest" description="Disordered" evidence="2">
    <location>
        <begin position="541"/>
        <end position="569"/>
    </location>
</feature>
<feature type="region of interest" description="Disordered" evidence="2">
    <location>
        <begin position="289"/>
        <end position="329"/>
    </location>
</feature>
<keyword evidence="4" id="KW-1185">Reference proteome</keyword>
<dbReference type="AlphaFoldDB" id="A0A2N5VVL2"/>